<dbReference type="PANTHER" id="PTHR31499:SF80">
    <property type="entry name" value="HTH MYB-TYPE DOMAIN-CONTAINING PROTEIN"/>
    <property type="match status" value="1"/>
</dbReference>
<accession>A0A2G2ZKQ6</accession>
<feature type="region of interest" description="Disordered" evidence="1">
    <location>
        <begin position="100"/>
        <end position="179"/>
    </location>
</feature>
<feature type="domain" description="MYB-CC type transcription factor LHEQLE-containing" evidence="2">
    <location>
        <begin position="47"/>
        <end position="91"/>
    </location>
</feature>
<reference evidence="3 4" key="1">
    <citation type="journal article" date="2014" name="Nat. Genet.">
        <title>Genome sequence of the hot pepper provides insights into the evolution of pungency in Capsicum species.</title>
        <authorList>
            <person name="Kim S."/>
            <person name="Park M."/>
            <person name="Yeom S.I."/>
            <person name="Kim Y.M."/>
            <person name="Lee J.M."/>
            <person name="Lee H.A."/>
            <person name="Seo E."/>
            <person name="Choi J."/>
            <person name="Cheong K."/>
            <person name="Kim K.T."/>
            <person name="Jung K."/>
            <person name="Lee G.W."/>
            <person name="Oh S.K."/>
            <person name="Bae C."/>
            <person name="Kim S.B."/>
            <person name="Lee H.Y."/>
            <person name="Kim S.Y."/>
            <person name="Kim M.S."/>
            <person name="Kang B.C."/>
            <person name="Jo Y.D."/>
            <person name="Yang H.B."/>
            <person name="Jeong H.J."/>
            <person name="Kang W.H."/>
            <person name="Kwon J.K."/>
            <person name="Shin C."/>
            <person name="Lim J.Y."/>
            <person name="Park J.H."/>
            <person name="Huh J.H."/>
            <person name="Kim J.S."/>
            <person name="Kim B.D."/>
            <person name="Cohen O."/>
            <person name="Paran I."/>
            <person name="Suh M.C."/>
            <person name="Lee S.B."/>
            <person name="Kim Y.K."/>
            <person name="Shin Y."/>
            <person name="Noh S.J."/>
            <person name="Park J."/>
            <person name="Seo Y.S."/>
            <person name="Kwon S.Y."/>
            <person name="Kim H.A."/>
            <person name="Park J.M."/>
            <person name="Kim H.J."/>
            <person name="Choi S.B."/>
            <person name="Bosland P.W."/>
            <person name="Reeves G."/>
            <person name="Jo S.H."/>
            <person name="Lee B.W."/>
            <person name="Cho H.T."/>
            <person name="Choi H.S."/>
            <person name="Lee M.S."/>
            <person name="Yu Y."/>
            <person name="Do Choi Y."/>
            <person name="Park B.S."/>
            <person name="van Deynze A."/>
            <person name="Ashrafi H."/>
            <person name="Hill T."/>
            <person name="Kim W.T."/>
            <person name="Pai H.S."/>
            <person name="Ahn H.K."/>
            <person name="Yeam I."/>
            <person name="Giovannoni J.J."/>
            <person name="Rose J.K."/>
            <person name="Sorensen I."/>
            <person name="Lee S.J."/>
            <person name="Kim R.W."/>
            <person name="Choi I.Y."/>
            <person name="Choi B.S."/>
            <person name="Lim J.S."/>
            <person name="Lee Y.H."/>
            <person name="Choi D."/>
        </authorList>
    </citation>
    <scope>NUCLEOTIDE SEQUENCE [LARGE SCALE GENOMIC DNA]</scope>
    <source>
        <strain evidence="4">cv. CM334</strain>
    </source>
</reference>
<sequence length="247" mass="26996">MVVFPASLVSSAFEIHGDCNLLIAGTSEKKSTSVIEMPSMDLKTTMGITEALRLQMEVQKQLHEQLEIQRKLQLQIEEQGKYLEMMFERTKDIGKDLKVSSSITDEHPSPSTETKHSPPNDKSEALEKDPVSSNNCSSSSLGGKSPDKNVREDHDSDGGDSCCSPPSKRARTEERGAAVAAKPWARAAIGAGLGVRSKYSNSPSLNDKVDFSRRRRQRTAHVAAIRTFRSPTAPSWTTPPIADTSAQ</sequence>
<organism evidence="3 4">
    <name type="scientific">Capsicum annuum</name>
    <name type="common">Capsicum pepper</name>
    <dbReference type="NCBI Taxonomy" id="4072"/>
    <lineage>
        <taxon>Eukaryota</taxon>
        <taxon>Viridiplantae</taxon>
        <taxon>Streptophyta</taxon>
        <taxon>Embryophyta</taxon>
        <taxon>Tracheophyta</taxon>
        <taxon>Spermatophyta</taxon>
        <taxon>Magnoliopsida</taxon>
        <taxon>eudicotyledons</taxon>
        <taxon>Gunneridae</taxon>
        <taxon>Pentapetalae</taxon>
        <taxon>asterids</taxon>
        <taxon>lamiids</taxon>
        <taxon>Solanales</taxon>
        <taxon>Solanaceae</taxon>
        <taxon>Solanoideae</taxon>
        <taxon>Capsiceae</taxon>
        <taxon>Capsicum</taxon>
    </lineage>
</organism>
<evidence type="ECO:0000313" key="4">
    <source>
        <dbReference type="Proteomes" id="UP000222542"/>
    </source>
</evidence>
<comment type="caution">
    <text evidence="3">The sequence shown here is derived from an EMBL/GenBank/DDBJ whole genome shotgun (WGS) entry which is preliminary data.</text>
</comment>
<keyword evidence="4" id="KW-1185">Reference proteome</keyword>
<name>A0A2G2ZKQ6_CAPAN</name>
<feature type="compositionally biased region" description="Basic and acidic residues" evidence="1">
    <location>
        <begin position="100"/>
        <end position="130"/>
    </location>
</feature>
<evidence type="ECO:0000313" key="3">
    <source>
        <dbReference type="EMBL" id="PHT82566.1"/>
    </source>
</evidence>
<protein>
    <recommendedName>
        <fullName evidence="2">MYB-CC type transcription factor LHEQLE-containing domain-containing protein</fullName>
    </recommendedName>
</protein>
<dbReference type="STRING" id="4072.A0A2G2ZKQ6"/>
<dbReference type="Gramene" id="PHT82566">
    <property type="protein sequence ID" value="PHT82566"/>
    <property type="gene ID" value="T459_15581"/>
</dbReference>
<proteinExistence type="predicted"/>
<dbReference type="PANTHER" id="PTHR31499">
    <property type="entry name" value="MYB FAMILY TRANSCRIPTION FACTOR PHL11"/>
    <property type="match status" value="1"/>
</dbReference>
<dbReference type="GO" id="GO:0003700">
    <property type="term" value="F:DNA-binding transcription factor activity"/>
    <property type="evidence" value="ECO:0007669"/>
    <property type="project" value="InterPro"/>
</dbReference>
<dbReference type="Pfam" id="PF14379">
    <property type="entry name" value="Myb_CC_LHEQLE"/>
    <property type="match status" value="1"/>
</dbReference>
<dbReference type="AlphaFoldDB" id="A0A2G2ZKQ6"/>
<evidence type="ECO:0000256" key="1">
    <source>
        <dbReference type="SAM" id="MobiDB-lite"/>
    </source>
</evidence>
<dbReference type="InterPro" id="IPR046955">
    <property type="entry name" value="PHR1-like"/>
</dbReference>
<dbReference type="Proteomes" id="UP000222542">
    <property type="component" value="Unassembled WGS sequence"/>
</dbReference>
<feature type="compositionally biased region" description="Basic and acidic residues" evidence="1">
    <location>
        <begin position="145"/>
        <end position="157"/>
    </location>
</feature>
<evidence type="ECO:0000259" key="2">
    <source>
        <dbReference type="Pfam" id="PF14379"/>
    </source>
</evidence>
<dbReference type="EMBL" id="AYRZ02000005">
    <property type="protein sequence ID" value="PHT82566.1"/>
    <property type="molecule type" value="Genomic_DNA"/>
</dbReference>
<gene>
    <name evidence="3" type="ORF">T459_15581</name>
</gene>
<reference evidence="3 4" key="2">
    <citation type="journal article" date="2017" name="Genome Biol.">
        <title>New reference genome sequences of hot pepper reveal the massive evolution of plant disease-resistance genes by retroduplication.</title>
        <authorList>
            <person name="Kim S."/>
            <person name="Park J."/>
            <person name="Yeom S.I."/>
            <person name="Kim Y.M."/>
            <person name="Seo E."/>
            <person name="Kim K.T."/>
            <person name="Kim M.S."/>
            <person name="Lee J.M."/>
            <person name="Cheong K."/>
            <person name="Shin H.S."/>
            <person name="Kim S.B."/>
            <person name="Han K."/>
            <person name="Lee J."/>
            <person name="Park M."/>
            <person name="Lee H.A."/>
            <person name="Lee H.Y."/>
            <person name="Lee Y."/>
            <person name="Oh S."/>
            <person name="Lee J.H."/>
            <person name="Choi E."/>
            <person name="Choi E."/>
            <person name="Lee S.E."/>
            <person name="Jeon J."/>
            <person name="Kim H."/>
            <person name="Choi G."/>
            <person name="Song H."/>
            <person name="Lee J."/>
            <person name="Lee S.C."/>
            <person name="Kwon J.K."/>
            <person name="Lee H.Y."/>
            <person name="Koo N."/>
            <person name="Hong Y."/>
            <person name="Kim R.W."/>
            <person name="Kang W.H."/>
            <person name="Huh J.H."/>
            <person name="Kang B.C."/>
            <person name="Yang T.J."/>
            <person name="Lee Y.H."/>
            <person name="Bennetzen J.L."/>
            <person name="Choi D."/>
        </authorList>
    </citation>
    <scope>NUCLEOTIDE SEQUENCE [LARGE SCALE GENOMIC DNA]</scope>
    <source>
        <strain evidence="4">cv. CM334</strain>
    </source>
</reference>
<dbReference type="InterPro" id="IPR025756">
    <property type="entry name" value="Myb_CC_LHEQLE"/>
</dbReference>